<dbReference type="InterPro" id="IPR003646">
    <property type="entry name" value="SH3-like_bac-type"/>
</dbReference>
<evidence type="ECO:0000313" key="2">
    <source>
        <dbReference type="EMBL" id="REJ44957.1"/>
    </source>
</evidence>
<dbReference type="EMBL" id="QQWC01000001">
    <property type="protein sequence ID" value="REJ44957.1"/>
    <property type="molecule type" value="Genomic_DNA"/>
</dbReference>
<dbReference type="Pfam" id="PF08239">
    <property type="entry name" value="SH3_3"/>
    <property type="match status" value="1"/>
</dbReference>
<comment type="caution">
    <text evidence="2">The sequence shown here is derived from an EMBL/GenBank/DDBJ whole genome shotgun (WGS) entry which is preliminary data.</text>
</comment>
<organism evidence="2 3">
    <name type="scientific">Microcystis flos-aquae TF09</name>
    <dbReference type="NCBI Taxonomy" id="2060473"/>
    <lineage>
        <taxon>Bacteria</taxon>
        <taxon>Bacillati</taxon>
        <taxon>Cyanobacteriota</taxon>
        <taxon>Cyanophyceae</taxon>
        <taxon>Oscillatoriophycideae</taxon>
        <taxon>Chroococcales</taxon>
        <taxon>Microcystaceae</taxon>
        <taxon>Microcystis</taxon>
    </lineage>
</organism>
<sequence>MSIQDDIVWFKDQFQSDILAAIDNTPFRLELLVAIALQETGYLWRNIYKRESVARTLELCVGDTIGAPDRTAFPVDRAALEAKPKGKEMFQVARQALEDIALYNNDFKVAARNPDRFCRGFGIFQYDLQFFLTNPDYFLEKQWYEFDQCLARCVEELKSKLISTYGKDKTSLTDKEMVYVAIAYNRGSVDFSRGFKQGHKDSSGKYYGEYIWEYLQLAKGSSTNTQQYRVNARSGLRLRSGPGTNFDTIELLPLGRLVFVGKRQGEWVEVDLQGDGVIDGFAFASYLAPV</sequence>
<reference evidence="2 3" key="1">
    <citation type="submission" date="2017-10" db="EMBL/GenBank/DDBJ databases">
        <title>A large-scale comparative metagenomic study reveals the eutrophication-driven functional interactions in six Microcystis-epibionts communities.</title>
        <authorList>
            <person name="Li Q."/>
            <person name="Lin F."/>
        </authorList>
    </citation>
    <scope>NUCLEOTIDE SEQUENCE [LARGE SCALE GENOMIC DNA]</scope>
    <source>
        <strain evidence="2">TF09</strain>
    </source>
</reference>
<gene>
    <name evidence="2" type="ORF">DWQ54_05715</name>
</gene>
<evidence type="ECO:0000313" key="3">
    <source>
        <dbReference type="Proteomes" id="UP000256873"/>
    </source>
</evidence>
<feature type="domain" description="SH3b" evidence="1">
    <location>
        <begin position="234"/>
        <end position="287"/>
    </location>
</feature>
<protein>
    <submittedName>
        <fullName evidence="2">SH3 domain-containing protein</fullName>
    </submittedName>
</protein>
<dbReference type="Gene3D" id="2.30.30.40">
    <property type="entry name" value="SH3 Domains"/>
    <property type="match status" value="1"/>
</dbReference>
<evidence type="ECO:0000259" key="1">
    <source>
        <dbReference type="Pfam" id="PF08239"/>
    </source>
</evidence>
<proteinExistence type="predicted"/>
<accession>A0A3E0LCD6</accession>
<dbReference type="Proteomes" id="UP000256873">
    <property type="component" value="Unassembled WGS sequence"/>
</dbReference>
<name>A0A3E0LCD6_9CHRO</name>
<dbReference type="AlphaFoldDB" id="A0A3E0LCD6"/>